<organism evidence="3">
    <name type="scientific">Entomoneis paludosa</name>
    <dbReference type="NCBI Taxonomy" id="265537"/>
    <lineage>
        <taxon>Eukaryota</taxon>
        <taxon>Sar</taxon>
        <taxon>Stramenopiles</taxon>
        <taxon>Ochrophyta</taxon>
        <taxon>Bacillariophyta</taxon>
        <taxon>Bacillariophyceae</taxon>
        <taxon>Bacillariophycidae</taxon>
        <taxon>Entomoneidaceae</taxon>
        <taxon>Entomoneis</taxon>
    </lineage>
</organism>
<keyword evidence="2" id="KW-0732">Signal</keyword>
<proteinExistence type="predicted"/>
<evidence type="ECO:0008006" key="4">
    <source>
        <dbReference type="Google" id="ProtNLM"/>
    </source>
</evidence>
<feature type="chain" id="PRO_5031011323" description="Altered inheritance of mitochondria protein 24, mitochondrial" evidence="2">
    <location>
        <begin position="30"/>
        <end position="189"/>
    </location>
</feature>
<sequence>MMKHSRQSYQTALCLFLVLLIAFPCLSLSFTAAPKAPWQPMRQRSLKAFRLNLSPSDIVRSPSQEEAVELGTREWPQQLKKGTWTESISVGQSLVRYVLEGSGSVEIISLEEGDGSDDATAMAEQSSLRVQVRPGSLLEIAGEATVSWTTTSEEMIILTPGYEEGGNLIFAAAALLVLCVTVAVSGLGG</sequence>
<name>A0A7S2VDB0_9STRA</name>
<feature type="signal peptide" evidence="2">
    <location>
        <begin position="1"/>
        <end position="29"/>
    </location>
</feature>
<keyword evidence="1" id="KW-1133">Transmembrane helix</keyword>
<dbReference type="AlphaFoldDB" id="A0A7S2VDB0"/>
<evidence type="ECO:0000256" key="1">
    <source>
        <dbReference type="SAM" id="Phobius"/>
    </source>
</evidence>
<keyword evidence="1" id="KW-0472">Membrane</keyword>
<feature type="transmembrane region" description="Helical" evidence="1">
    <location>
        <begin position="168"/>
        <end position="188"/>
    </location>
</feature>
<evidence type="ECO:0000313" key="3">
    <source>
        <dbReference type="EMBL" id="CAD9952318.1"/>
    </source>
</evidence>
<protein>
    <recommendedName>
        <fullName evidence="4">Altered inheritance of mitochondria protein 24, mitochondrial</fullName>
    </recommendedName>
</protein>
<keyword evidence="1" id="KW-0812">Transmembrane</keyword>
<accession>A0A7S2VDB0</accession>
<evidence type="ECO:0000256" key="2">
    <source>
        <dbReference type="SAM" id="SignalP"/>
    </source>
</evidence>
<reference evidence="3" key="1">
    <citation type="submission" date="2021-01" db="EMBL/GenBank/DDBJ databases">
        <authorList>
            <person name="Corre E."/>
            <person name="Pelletier E."/>
            <person name="Niang G."/>
            <person name="Scheremetjew M."/>
            <person name="Finn R."/>
            <person name="Kale V."/>
            <person name="Holt S."/>
            <person name="Cochrane G."/>
            <person name="Meng A."/>
            <person name="Brown T."/>
            <person name="Cohen L."/>
        </authorList>
    </citation>
    <scope>NUCLEOTIDE SEQUENCE</scope>
    <source>
        <strain evidence="3">CCMP125</strain>
    </source>
</reference>
<gene>
    <name evidence="3" type="ORF">APAL1065_LOCUS5882</name>
</gene>
<dbReference type="EMBL" id="HBHT01008789">
    <property type="protein sequence ID" value="CAD9952318.1"/>
    <property type="molecule type" value="Transcribed_RNA"/>
</dbReference>